<keyword evidence="3" id="KW-0418">Kinase</keyword>
<dbReference type="Proteomes" id="UP000198625">
    <property type="component" value="Unassembled WGS sequence"/>
</dbReference>
<keyword evidence="4" id="KW-1185">Reference proteome</keyword>
<sequence>MASKIDTRYDCIKLSMPNKAEYVNVVRLTSSAIANRMGFNIEEIEDIKVAIAEACTNTIEHGLDDKNENFDVEFYMHTDKLVITVKDAGKGFDTENLKEVNIEEIGERGLGIFIINSLMDEVEIVSDEGKGTEIRMTKHIKDDII</sequence>
<evidence type="ECO:0000313" key="3">
    <source>
        <dbReference type="EMBL" id="SDZ36285.1"/>
    </source>
</evidence>
<dbReference type="PANTHER" id="PTHR35526">
    <property type="entry name" value="ANTI-SIGMA-F FACTOR RSBW-RELATED"/>
    <property type="match status" value="1"/>
</dbReference>
<evidence type="ECO:0000313" key="4">
    <source>
        <dbReference type="Proteomes" id="UP000198625"/>
    </source>
</evidence>
<name>A0A1H3SFC2_9FIRM</name>
<accession>A0A1H3SFC2</accession>
<dbReference type="InterPro" id="IPR050267">
    <property type="entry name" value="Anti-sigma-factor_SerPK"/>
</dbReference>
<keyword evidence="1" id="KW-0723">Serine/threonine-protein kinase</keyword>
<dbReference type="EMBL" id="FNQE01000042">
    <property type="protein sequence ID" value="SDZ36285.1"/>
    <property type="molecule type" value="Genomic_DNA"/>
</dbReference>
<protein>
    <submittedName>
        <fullName evidence="3">Serine/threonine-protein kinase RsbW</fullName>
    </submittedName>
</protein>
<keyword evidence="3" id="KW-0808">Transferase</keyword>
<dbReference type="RefSeq" id="WP_091732742.1">
    <property type="nucleotide sequence ID" value="NZ_FNQE01000042.1"/>
</dbReference>
<gene>
    <name evidence="3" type="ORF">SAMN05660462_02859</name>
</gene>
<organism evidence="3 4">
    <name type="scientific">Proteiniborus ethanoligenes</name>
    <dbReference type="NCBI Taxonomy" id="415015"/>
    <lineage>
        <taxon>Bacteria</taxon>
        <taxon>Bacillati</taxon>
        <taxon>Bacillota</taxon>
        <taxon>Clostridia</taxon>
        <taxon>Eubacteriales</taxon>
        <taxon>Proteiniborus</taxon>
    </lineage>
</organism>
<evidence type="ECO:0000259" key="2">
    <source>
        <dbReference type="Pfam" id="PF13581"/>
    </source>
</evidence>
<dbReference type="InterPro" id="IPR003594">
    <property type="entry name" value="HATPase_dom"/>
</dbReference>
<dbReference type="Gene3D" id="3.30.565.10">
    <property type="entry name" value="Histidine kinase-like ATPase, C-terminal domain"/>
    <property type="match status" value="1"/>
</dbReference>
<feature type="domain" description="Histidine kinase/HSP90-like ATPase" evidence="2">
    <location>
        <begin position="17"/>
        <end position="138"/>
    </location>
</feature>
<dbReference type="SUPFAM" id="SSF55874">
    <property type="entry name" value="ATPase domain of HSP90 chaperone/DNA topoisomerase II/histidine kinase"/>
    <property type="match status" value="1"/>
</dbReference>
<dbReference type="STRING" id="415015.SAMN05660462_02859"/>
<dbReference type="InterPro" id="IPR036890">
    <property type="entry name" value="HATPase_C_sf"/>
</dbReference>
<dbReference type="GO" id="GO:0004674">
    <property type="term" value="F:protein serine/threonine kinase activity"/>
    <property type="evidence" value="ECO:0007669"/>
    <property type="project" value="UniProtKB-KW"/>
</dbReference>
<proteinExistence type="predicted"/>
<dbReference type="AlphaFoldDB" id="A0A1H3SFC2"/>
<reference evidence="3 4" key="1">
    <citation type="submission" date="2016-10" db="EMBL/GenBank/DDBJ databases">
        <authorList>
            <person name="de Groot N.N."/>
        </authorList>
    </citation>
    <scope>NUCLEOTIDE SEQUENCE [LARGE SCALE GENOMIC DNA]</scope>
    <source>
        <strain evidence="3 4">DSM 21650</strain>
    </source>
</reference>
<evidence type="ECO:0000256" key="1">
    <source>
        <dbReference type="ARBA" id="ARBA00022527"/>
    </source>
</evidence>
<dbReference type="Pfam" id="PF13581">
    <property type="entry name" value="HATPase_c_2"/>
    <property type="match status" value="1"/>
</dbReference>
<dbReference type="CDD" id="cd16936">
    <property type="entry name" value="HATPase_RsbW-like"/>
    <property type="match status" value="1"/>
</dbReference>
<dbReference type="PANTHER" id="PTHR35526:SF3">
    <property type="entry name" value="ANTI-SIGMA-F FACTOR RSBW"/>
    <property type="match status" value="1"/>
</dbReference>
<dbReference type="OrthoDB" id="9798941at2"/>